<organism evidence="4 5">
    <name type="scientific">Saccharopolyspora erythraea</name>
    <name type="common">Streptomyces erythraeus</name>
    <dbReference type="NCBI Taxonomy" id="1836"/>
    <lineage>
        <taxon>Bacteria</taxon>
        <taxon>Bacillati</taxon>
        <taxon>Actinomycetota</taxon>
        <taxon>Actinomycetes</taxon>
        <taxon>Pseudonocardiales</taxon>
        <taxon>Pseudonocardiaceae</taxon>
        <taxon>Saccharopolyspora</taxon>
    </lineage>
</organism>
<dbReference type="Pfam" id="PF17479">
    <property type="entry name" value="DUF3048_C"/>
    <property type="match status" value="1"/>
</dbReference>
<dbReference type="Pfam" id="PF11258">
    <property type="entry name" value="DUF3048"/>
    <property type="match status" value="1"/>
</dbReference>
<feature type="domain" description="DUF3048" evidence="2">
    <location>
        <begin position="60"/>
        <end position="179"/>
    </location>
</feature>
<dbReference type="Gene3D" id="3.50.90.10">
    <property type="entry name" value="YerB-like"/>
    <property type="match status" value="1"/>
</dbReference>
<name>A0ABP3LW64_SACER</name>
<evidence type="ECO:0000256" key="1">
    <source>
        <dbReference type="SAM" id="MobiDB-lite"/>
    </source>
</evidence>
<reference evidence="5" key="1">
    <citation type="journal article" date="2019" name="Int. J. Syst. Evol. Microbiol.">
        <title>The Global Catalogue of Microorganisms (GCM) 10K type strain sequencing project: providing services to taxonomists for standard genome sequencing and annotation.</title>
        <authorList>
            <consortium name="The Broad Institute Genomics Platform"/>
            <consortium name="The Broad Institute Genome Sequencing Center for Infectious Disease"/>
            <person name="Wu L."/>
            <person name="Ma J."/>
        </authorList>
    </citation>
    <scope>NUCLEOTIDE SEQUENCE [LARGE SCALE GENOMIC DNA]</scope>
    <source>
        <strain evidence="5">JCM 10303</strain>
    </source>
</reference>
<proteinExistence type="predicted"/>
<comment type="caution">
    <text evidence="4">The sequence shown here is derived from an EMBL/GenBank/DDBJ whole genome shotgun (WGS) entry which is preliminary data.</text>
</comment>
<dbReference type="SUPFAM" id="SSF159774">
    <property type="entry name" value="YerB-like"/>
    <property type="match status" value="1"/>
</dbReference>
<dbReference type="InterPro" id="IPR023158">
    <property type="entry name" value="YerB-like_sf"/>
</dbReference>
<dbReference type="InterPro" id="IPR021416">
    <property type="entry name" value="DUF3048_N"/>
</dbReference>
<protein>
    <submittedName>
        <fullName evidence="4">DUF3048 domain-containing protein</fullName>
    </submittedName>
</protein>
<evidence type="ECO:0000259" key="2">
    <source>
        <dbReference type="Pfam" id="PF11258"/>
    </source>
</evidence>
<dbReference type="InterPro" id="IPR035328">
    <property type="entry name" value="DUF3048_C"/>
</dbReference>
<dbReference type="Proteomes" id="UP001500729">
    <property type="component" value="Unassembled WGS sequence"/>
</dbReference>
<feature type="region of interest" description="Disordered" evidence="1">
    <location>
        <begin position="36"/>
        <end position="61"/>
    </location>
</feature>
<accession>A0ABP3LW64</accession>
<evidence type="ECO:0000313" key="5">
    <source>
        <dbReference type="Proteomes" id="UP001500729"/>
    </source>
</evidence>
<evidence type="ECO:0000259" key="3">
    <source>
        <dbReference type="Pfam" id="PF17479"/>
    </source>
</evidence>
<evidence type="ECO:0000313" key="4">
    <source>
        <dbReference type="EMBL" id="GAA0508468.1"/>
    </source>
</evidence>
<dbReference type="EMBL" id="BAAAGS010000002">
    <property type="protein sequence ID" value="GAA0508468.1"/>
    <property type="molecule type" value="Genomic_DNA"/>
</dbReference>
<feature type="domain" description="DUF3048" evidence="3">
    <location>
        <begin position="208"/>
        <end position="318"/>
    </location>
</feature>
<gene>
    <name evidence="4" type="ORF">GCM10009533_04070</name>
</gene>
<sequence length="323" mass="33733">MRRPWLSRVLGVLTAIALLLVGGVVAQRTATLPRVAPAAPPPAPAAQPAPPPPPPPLGPPVLAVKVDNAPAARPPTGLGAADVVFVEPVEAGITRLIAVFASARPPVVGPVRSARETDLRLLPQFGRPTLAFSGAAPELQPAIDQASVHNASAIASPNAYFRSGDRKAPHNMYVRPDRLPPGDGWSPRAPLVFGPPPPGGVPTTGQEVRYRAASMSFQWSDGRWLVSMDGRPHASVDSGRTAVSTVVLQHVPVRDSALEDSVGNVSPFAETVGADRATVLRDGMAWEATWSRPAPDVGTTYTTPTGEPIPLAPGQVWIVLVPA</sequence>
<feature type="compositionally biased region" description="Pro residues" evidence="1">
    <location>
        <begin position="38"/>
        <end position="59"/>
    </location>
</feature>
<keyword evidence="5" id="KW-1185">Reference proteome</keyword>